<evidence type="ECO:0000313" key="4">
    <source>
        <dbReference type="Proteomes" id="UP000269945"/>
    </source>
</evidence>
<dbReference type="Gene3D" id="2.60.40.10">
    <property type="entry name" value="Immunoglobulins"/>
    <property type="match status" value="1"/>
</dbReference>
<keyword evidence="4" id="KW-1185">Reference proteome</keyword>
<name>A0A9X9M175_GULGU</name>
<dbReference type="InterPro" id="IPR003597">
    <property type="entry name" value="Ig_C1-set"/>
</dbReference>
<dbReference type="InterPro" id="IPR050160">
    <property type="entry name" value="MHC/Immunoglobulin"/>
</dbReference>
<dbReference type="InterPro" id="IPR036179">
    <property type="entry name" value="Ig-like_dom_sf"/>
</dbReference>
<organism evidence="3 4">
    <name type="scientific">Gulo gulo</name>
    <name type="common">Wolverine</name>
    <name type="synonym">Gluton</name>
    <dbReference type="NCBI Taxonomy" id="48420"/>
    <lineage>
        <taxon>Eukaryota</taxon>
        <taxon>Metazoa</taxon>
        <taxon>Chordata</taxon>
        <taxon>Craniata</taxon>
        <taxon>Vertebrata</taxon>
        <taxon>Euteleostomi</taxon>
        <taxon>Mammalia</taxon>
        <taxon>Eutheria</taxon>
        <taxon>Laurasiatheria</taxon>
        <taxon>Carnivora</taxon>
        <taxon>Caniformia</taxon>
        <taxon>Musteloidea</taxon>
        <taxon>Mustelidae</taxon>
        <taxon>Guloninae</taxon>
        <taxon>Gulo</taxon>
    </lineage>
</organism>
<keyword evidence="1" id="KW-0472">Membrane</keyword>
<keyword evidence="1" id="KW-0812">Transmembrane</keyword>
<evidence type="ECO:0000259" key="2">
    <source>
        <dbReference type="SMART" id="SM00407"/>
    </source>
</evidence>
<reference evidence="3 4" key="1">
    <citation type="submission" date="2018-10" db="EMBL/GenBank/DDBJ databases">
        <authorList>
            <person name="Ekblom R."/>
            <person name="Jareborg N."/>
        </authorList>
    </citation>
    <scope>NUCLEOTIDE SEQUENCE [LARGE SCALE GENOMIC DNA]</scope>
    <source>
        <tissue evidence="3">Muscle</tissue>
    </source>
</reference>
<keyword evidence="1" id="KW-1133">Transmembrane helix</keyword>
<evidence type="ECO:0000256" key="1">
    <source>
        <dbReference type="SAM" id="Phobius"/>
    </source>
</evidence>
<evidence type="ECO:0000313" key="3">
    <source>
        <dbReference type="EMBL" id="VCX14463.1"/>
    </source>
</evidence>
<dbReference type="AlphaFoldDB" id="A0A9X9M175"/>
<dbReference type="SUPFAM" id="SSF48726">
    <property type="entry name" value="Immunoglobulin"/>
    <property type="match status" value="1"/>
</dbReference>
<dbReference type="SMART" id="SM00407">
    <property type="entry name" value="IGc1"/>
    <property type="match status" value="1"/>
</dbReference>
<dbReference type="Pfam" id="PF07654">
    <property type="entry name" value="C1-set"/>
    <property type="match status" value="1"/>
</dbReference>
<dbReference type="EMBL" id="CYRY02035181">
    <property type="protein sequence ID" value="VCX14463.1"/>
    <property type="molecule type" value="Genomic_DNA"/>
</dbReference>
<protein>
    <recommendedName>
        <fullName evidence="2">Immunoglobulin C1-set domain-containing protein</fullName>
    </recommendedName>
</protein>
<feature type="domain" description="Immunoglobulin C1-set" evidence="2">
    <location>
        <begin position="14"/>
        <end position="85"/>
    </location>
</feature>
<proteinExistence type="predicted"/>
<dbReference type="Proteomes" id="UP000269945">
    <property type="component" value="Unassembled WGS sequence"/>
</dbReference>
<comment type="caution">
    <text evidence="3">The sequence shown here is derived from an EMBL/GenBank/DDBJ whole genome shotgun (WGS) entry which is preliminary data.</text>
</comment>
<dbReference type="PANTHER" id="PTHR19944:SF46">
    <property type="entry name" value="HLA CLASS II HISTOCOMPATIBILITY ANTIGEN, DP BETA 1 CHAIN"/>
    <property type="match status" value="1"/>
</dbReference>
<gene>
    <name evidence="3" type="ORF">BN2614_LOCUS2</name>
</gene>
<accession>A0A9X9M175</accession>
<dbReference type="InterPro" id="IPR013783">
    <property type="entry name" value="Ig-like_fold"/>
</dbReference>
<feature type="transmembrane region" description="Helical" evidence="1">
    <location>
        <begin position="100"/>
        <end position="120"/>
    </location>
</feature>
<dbReference type="PANTHER" id="PTHR19944">
    <property type="entry name" value="MHC CLASS II-RELATED"/>
    <property type="match status" value="1"/>
</dbReference>
<sequence>MNTSPLKNGPLQPLSLLVYHVTDFYPGHIKPHWFLNGQEENSWSMSTNLICNKDWIFQILVMLAMTLQQGDGWACQAEHPLDDPVTVEWSEGTLILPREMLARISGFVLGLIFLVVGILVPMRIKKSKKT</sequence>